<dbReference type="OrthoDB" id="1683589at2"/>
<dbReference type="Proteomes" id="UP000018896">
    <property type="component" value="Unassembled WGS sequence"/>
</dbReference>
<evidence type="ECO:0000256" key="1">
    <source>
        <dbReference type="SAM" id="Phobius"/>
    </source>
</evidence>
<sequence>MVWTYIIIGLIFLFVVIAITKVKIDILYRHHQDDDLLEVKTFIWKMRVYTFSAPVIKVDDDSASVIVEDEHEIAGMKMKNKLPITPELIVEDLRWLKRFLDHVVGLHKIVRKFLKKVHVNHFRWHSDIGVGDAAHTAQLIGAIWALKGSIIGIVGNTMRIRKMPKLTINPHFQAMVSHTHLSCIISFRIGHAIIAGLMLLKHWRRRPKRVRTNASVEKNM</sequence>
<evidence type="ECO:0000313" key="2">
    <source>
        <dbReference type="EMBL" id="GAE34146.1"/>
    </source>
</evidence>
<gene>
    <name evidence="2" type="ORF">JCM9157_1187</name>
</gene>
<dbReference type="STRING" id="1236973.JCM9157_1187"/>
<dbReference type="Pfam" id="PF11167">
    <property type="entry name" value="DUF2953"/>
    <property type="match status" value="1"/>
</dbReference>
<proteinExistence type="predicted"/>
<comment type="caution">
    <text evidence="2">The sequence shown here is derived from an EMBL/GenBank/DDBJ whole genome shotgun (WGS) entry which is preliminary data.</text>
</comment>
<dbReference type="eggNOG" id="ENOG50330CC">
    <property type="taxonomic scope" value="Bacteria"/>
</dbReference>
<dbReference type="EMBL" id="BAUV01000006">
    <property type="protein sequence ID" value="GAE34146.1"/>
    <property type="molecule type" value="Genomic_DNA"/>
</dbReference>
<evidence type="ECO:0008006" key="4">
    <source>
        <dbReference type="Google" id="ProtNLM"/>
    </source>
</evidence>
<feature type="transmembrane region" description="Helical" evidence="1">
    <location>
        <begin position="178"/>
        <end position="200"/>
    </location>
</feature>
<keyword evidence="3" id="KW-1185">Reference proteome</keyword>
<dbReference type="RefSeq" id="WP_035662923.1">
    <property type="nucleotide sequence ID" value="NZ_BAUV01000006.1"/>
</dbReference>
<organism evidence="2 3">
    <name type="scientific">Halalkalibacter akibai (strain ATCC 43226 / DSM 21942 / CIP 109018 / JCM 9157 / 1139)</name>
    <name type="common">Bacillus akibai</name>
    <dbReference type="NCBI Taxonomy" id="1236973"/>
    <lineage>
        <taxon>Bacteria</taxon>
        <taxon>Bacillati</taxon>
        <taxon>Bacillota</taxon>
        <taxon>Bacilli</taxon>
        <taxon>Bacillales</taxon>
        <taxon>Bacillaceae</taxon>
        <taxon>Halalkalibacter</taxon>
    </lineage>
</organism>
<evidence type="ECO:0000313" key="3">
    <source>
        <dbReference type="Proteomes" id="UP000018896"/>
    </source>
</evidence>
<keyword evidence="1" id="KW-0472">Membrane</keyword>
<keyword evidence="1" id="KW-1133">Transmembrane helix</keyword>
<dbReference type="InterPro" id="IPR021338">
    <property type="entry name" value="DUF2953"/>
</dbReference>
<accession>W4QPZ4</accession>
<name>W4QPZ4_HALA3</name>
<reference evidence="2 3" key="1">
    <citation type="journal article" date="2014" name="Genome Announc.">
        <title>Draft Genome Sequences of Three Alkaliphilic Bacillus Strains, Bacillus wakoensis JCM 9140T, Bacillus akibai JCM 9157T, and Bacillus hemicellulosilyticus JCM 9152T.</title>
        <authorList>
            <person name="Yuki M."/>
            <person name="Oshima K."/>
            <person name="Suda W."/>
            <person name="Oshida Y."/>
            <person name="Kitamura K."/>
            <person name="Iida T."/>
            <person name="Hattori M."/>
            <person name="Ohkuma M."/>
        </authorList>
    </citation>
    <scope>NUCLEOTIDE SEQUENCE [LARGE SCALE GENOMIC DNA]</scope>
    <source>
        <strain evidence="2 3">JCM 9157</strain>
    </source>
</reference>
<feature type="transmembrane region" description="Helical" evidence="1">
    <location>
        <begin position="139"/>
        <end position="158"/>
    </location>
</feature>
<protein>
    <recommendedName>
        <fullName evidence="4">DUF2953 domain-containing protein</fullName>
    </recommendedName>
</protein>
<dbReference type="AlphaFoldDB" id="W4QPZ4"/>
<feature type="transmembrane region" description="Helical" evidence="1">
    <location>
        <begin position="6"/>
        <end position="24"/>
    </location>
</feature>
<keyword evidence="1" id="KW-0812">Transmembrane</keyword>